<sequence length="99" mass="11489">MALPSPDKPPDSPPKMPVAFWYHGRHNQYQSCITPHGMVEIIQLDLRNEQLYCNAQKHARESGRAMPEWDQWWYETDSAGYLVDELPASVLARTTFELE</sequence>
<reference evidence="1 2" key="1">
    <citation type="submission" date="2023-08" db="EMBL/GenBank/DDBJ databases">
        <title>Annotated Genome Sequence of Vanrija albida AlHP1.</title>
        <authorList>
            <person name="Herzog R."/>
        </authorList>
    </citation>
    <scope>NUCLEOTIDE SEQUENCE [LARGE SCALE GENOMIC DNA]</scope>
    <source>
        <strain evidence="1 2">AlHP1</strain>
    </source>
</reference>
<gene>
    <name evidence="1" type="ORF">Q8F55_008494</name>
</gene>
<accession>A0ABR3PS06</accession>
<evidence type="ECO:0000313" key="2">
    <source>
        <dbReference type="Proteomes" id="UP001565368"/>
    </source>
</evidence>
<keyword evidence="2" id="KW-1185">Reference proteome</keyword>
<dbReference type="RefSeq" id="XP_069204827.1">
    <property type="nucleotide sequence ID" value="XM_069356890.1"/>
</dbReference>
<comment type="caution">
    <text evidence="1">The sequence shown here is derived from an EMBL/GenBank/DDBJ whole genome shotgun (WGS) entry which is preliminary data.</text>
</comment>
<dbReference type="Proteomes" id="UP001565368">
    <property type="component" value="Unassembled WGS sequence"/>
</dbReference>
<proteinExistence type="predicted"/>
<dbReference type="EMBL" id="JBBXJM010000007">
    <property type="protein sequence ID" value="KAL1404883.1"/>
    <property type="molecule type" value="Genomic_DNA"/>
</dbReference>
<organism evidence="1 2">
    <name type="scientific">Vanrija albida</name>
    <dbReference type="NCBI Taxonomy" id="181172"/>
    <lineage>
        <taxon>Eukaryota</taxon>
        <taxon>Fungi</taxon>
        <taxon>Dikarya</taxon>
        <taxon>Basidiomycota</taxon>
        <taxon>Agaricomycotina</taxon>
        <taxon>Tremellomycetes</taxon>
        <taxon>Trichosporonales</taxon>
        <taxon>Trichosporonaceae</taxon>
        <taxon>Vanrija</taxon>
    </lineage>
</organism>
<name>A0ABR3PS06_9TREE</name>
<evidence type="ECO:0000313" key="1">
    <source>
        <dbReference type="EMBL" id="KAL1404883.1"/>
    </source>
</evidence>
<dbReference type="GeneID" id="95989537"/>
<protein>
    <submittedName>
        <fullName evidence="1">Uncharacterized protein</fullName>
    </submittedName>
</protein>